<evidence type="ECO:0000259" key="9">
    <source>
        <dbReference type="Pfam" id="PF00793"/>
    </source>
</evidence>
<dbReference type="InterPro" id="IPR006218">
    <property type="entry name" value="DAHP1/KDSA"/>
</dbReference>
<organism evidence="10 11">
    <name type="scientific">Geothermobacter hydrogeniphilus</name>
    <dbReference type="NCBI Taxonomy" id="1969733"/>
    <lineage>
        <taxon>Bacteria</taxon>
        <taxon>Pseudomonadati</taxon>
        <taxon>Thermodesulfobacteriota</taxon>
        <taxon>Desulfuromonadia</taxon>
        <taxon>Desulfuromonadales</taxon>
        <taxon>Geothermobacteraceae</taxon>
        <taxon>Geothermobacter</taxon>
    </lineage>
</organism>
<dbReference type="EC" id="2.5.1.55" evidence="8"/>
<keyword evidence="6 8" id="KW-0808">Transferase</keyword>
<dbReference type="NCBIfam" id="NF003543">
    <property type="entry name" value="PRK05198.1"/>
    <property type="match status" value="1"/>
</dbReference>
<evidence type="ECO:0000256" key="8">
    <source>
        <dbReference type="HAMAP-Rule" id="MF_00056"/>
    </source>
</evidence>
<protein>
    <recommendedName>
        <fullName evidence="8">2-dehydro-3-deoxyphosphooctonate aldolase</fullName>
        <ecNumber evidence="8">2.5.1.55</ecNumber>
    </recommendedName>
    <alternativeName>
        <fullName evidence="8">3-deoxy-D-manno-octulosonic acid 8-phosphate synthase</fullName>
    </alternativeName>
    <alternativeName>
        <fullName evidence="8">KDO-8-phosphate synthase</fullName>
        <shortName evidence="8">KDO 8-P synthase</shortName>
        <shortName evidence="8">KDOPS</shortName>
    </alternativeName>
    <alternativeName>
        <fullName evidence="8">Phospho-2-dehydro-3-deoxyoctonate aldolase</fullName>
    </alternativeName>
</protein>
<dbReference type="Proteomes" id="UP000236340">
    <property type="component" value="Unassembled WGS sequence"/>
</dbReference>
<evidence type="ECO:0000256" key="5">
    <source>
        <dbReference type="ARBA" id="ARBA00022490"/>
    </source>
</evidence>
<dbReference type="InterPro" id="IPR013785">
    <property type="entry name" value="Aldolase_TIM"/>
</dbReference>
<dbReference type="GO" id="GO:0008676">
    <property type="term" value="F:3-deoxy-8-phosphooctulonate synthase activity"/>
    <property type="evidence" value="ECO:0007669"/>
    <property type="project" value="UniProtKB-UniRule"/>
</dbReference>
<evidence type="ECO:0000256" key="4">
    <source>
        <dbReference type="ARBA" id="ARBA00010499"/>
    </source>
</evidence>
<dbReference type="HAMAP" id="MF_00056">
    <property type="entry name" value="KDO8P_synth"/>
    <property type="match status" value="1"/>
</dbReference>
<dbReference type="Gene3D" id="3.20.20.70">
    <property type="entry name" value="Aldolase class I"/>
    <property type="match status" value="1"/>
</dbReference>
<comment type="catalytic activity">
    <reaction evidence="7 8">
        <text>D-arabinose 5-phosphate + phosphoenolpyruvate + H2O = 3-deoxy-alpha-D-manno-2-octulosonate-8-phosphate + phosphate</text>
        <dbReference type="Rhea" id="RHEA:14053"/>
        <dbReference type="ChEBI" id="CHEBI:15377"/>
        <dbReference type="ChEBI" id="CHEBI:43474"/>
        <dbReference type="ChEBI" id="CHEBI:57693"/>
        <dbReference type="ChEBI" id="CHEBI:58702"/>
        <dbReference type="ChEBI" id="CHEBI:85985"/>
        <dbReference type="EC" id="2.5.1.55"/>
    </reaction>
</comment>
<dbReference type="GO" id="GO:0019294">
    <property type="term" value="P:keto-3-deoxy-D-manno-octulosonic acid biosynthetic process"/>
    <property type="evidence" value="ECO:0007669"/>
    <property type="project" value="UniProtKB-UniRule"/>
</dbReference>
<keyword evidence="8" id="KW-0448">Lipopolysaccharide biosynthesis</keyword>
<dbReference type="EMBL" id="PPFX01000023">
    <property type="protein sequence ID" value="PNU19758.1"/>
    <property type="molecule type" value="Genomic_DNA"/>
</dbReference>
<reference evidence="10 11" key="1">
    <citation type="journal article" date="2018" name="Genome Announc.">
        <title>Genome Sequence of Geothermobacter sp. HR-1 Iron Reducer from the Loihi Seamount.</title>
        <authorList>
            <person name="Smith H."/>
            <person name="Abuyen K."/>
            <person name="Tremblay J."/>
            <person name="Savalia P."/>
            <person name="Perez-Rodriguez I."/>
            <person name="Emerson D."/>
            <person name="Tully B."/>
            <person name="Amend J."/>
        </authorList>
    </citation>
    <scope>NUCLEOTIDE SEQUENCE [LARGE SCALE GENOMIC DNA]</scope>
    <source>
        <strain evidence="10 11">HR-1</strain>
    </source>
</reference>
<proteinExistence type="inferred from homology"/>
<accession>A0A2K2H8X0</accession>
<evidence type="ECO:0000256" key="1">
    <source>
        <dbReference type="ARBA" id="ARBA00004496"/>
    </source>
</evidence>
<dbReference type="OrthoDB" id="9802281at2"/>
<dbReference type="Pfam" id="PF00793">
    <property type="entry name" value="DAHP_synth_1"/>
    <property type="match status" value="1"/>
</dbReference>
<dbReference type="UniPathway" id="UPA00030"/>
<keyword evidence="5 8" id="KW-0963">Cytoplasm</keyword>
<dbReference type="RefSeq" id="WP_103115721.1">
    <property type="nucleotide sequence ID" value="NZ_PPFX01000023.1"/>
</dbReference>
<dbReference type="SUPFAM" id="SSF51569">
    <property type="entry name" value="Aldolase"/>
    <property type="match status" value="1"/>
</dbReference>
<comment type="similarity">
    <text evidence="4 8">Belongs to the KdsA family.</text>
</comment>
<name>A0A2K2H8X0_9BACT</name>
<feature type="domain" description="DAHP synthetase I/KDSA" evidence="9">
    <location>
        <begin position="8"/>
        <end position="268"/>
    </location>
</feature>
<dbReference type="GO" id="GO:0005737">
    <property type="term" value="C:cytoplasm"/>
    <property type="evidence" value="ECO:0007669"/>
    <property type="project" value="UniProtKB-SubCell"/>
</dbReference>
<gene>
    <name evidence="8" type="primary">kdsA</name>
    <name evidence="10" type="ORF">C2E25_10610</name>
</gene>
<dbReference type="PANTHER" id="PTHR21057">
    <property type="entry name" value="PHOSPHO-2-DEHYDRO-3-DEOXYHEPTONATE ALDOLASE"/>
    <property type="match status" value="1"/>
</dbReference>
<evidence type="ECO:0000313" key="10">
    <source>
        <dbReference type="EMBL" id="PNU19758.1"/>
    </source>
</evidence>
<comment type="pathway">
    <text evidence="2">Bacterial outer membrane biogenesis; lipopolysaccharide biosynthesis.</text>
</comment>
<evidence type="ECO:0000256" key="3">
    <source>
        <dbReference type="ARBA" id="ARBA00004845"/>
    </source>
</evidence>
<comment type="subcellular location">
    <subcellularLocation>
        <location evidence="1 8">Cytoplasm</location>
    </subcellularLocation>
</comment>
<evidence type="ECO:0000256" key="2">
    <source>
        <dbReference type="ARBA" id="ARBA00004756"/>
    </source>
</evidence>
<dbReference type="AlphaFoldDB" id="A0A2K2H8X0"/>
<comment type="caution">
    <text evidence="10">The sequence shown here is derived from an EMBL/GenBank/DDBJ whole genome shotgun (WGS) entry which is preliminary data.</text>
</comment>
<evidence type="ECO:0000313" key="11">
    <source>
        <dbReference type="Proteomes" id="UP000236340"/>
    </source>
</evidence>
<comment type="pathway">
    <text evidence="3 8">Carbohydrate biosynthesis; 3-deoxy-D-manno-octulosonate biosynthesis; 3-deoxy-D-manno-octulosonate from D-ribulose 5-phosphate: step 2/3.</text>
</comment>
<dbReference type="NCBIfam" id="TIGR01362">
    <property type="entry name" value="KDO8P_synth"/>
    <property type="match status" value="1"/>
</dbReference>
<sequence>MQSVDVAGVRIGGDAPLALLSGPCVIENLDLTLRIAEYLQRLTEKLGVGLVFKASYDKANRSSSHSFRGPGLDEGLEILRRVKDEFGLPVVSDIHDISQVSAAAEVLDLLQIPAFLCRQTDLLQAAARTGKPVNVKKGQFMAPWDMRNVLTKLAEAGGDKVLLTERGSSFGYNNLVVDMRSLALMREFGVPVVFDATHAVQLPGGAGDASSGQREFVAGLSRAAVGMGIDALFWEVHEDPDRALCDGPNSLSLDSLEGLLTQVLEIDRLIDGRQCLTD</sequence>
<evidence type="ECO:0000256" key="6">
    <source>
        <dbReference type="ARBA" id="ARBA00022679"/>
    </source>
</evidence>
<evidence type="ECO:0000256" key="7">
    <source>
        <dbReference type="ARBA" id="ARBA00049112"/>
    </source>
</evidence>
<dbReference type="InterPro" id="IPR006269">
    <property type="entry name" value="KDO8P_synthase"/>
</dbReference>
<dbReference type="UniPathway" id="UPA00357">
    <property type="reaction ID" value="UER00474"/>
</dbReference>